<comment type="caution">
    <text evidence="1">The sequence shown here is derived from an EMBL/GenBank/DDBJ whole genome shotgun (WGS) entry which is preliminary data.</text>
</comment>
<organism evidence="1 2">
    <name type="scientific">Pseudomonas fluorescens</name>
    <dbReference type="NCBI Taxonomy" id="294"/>
    <lineage>
        <taxon>Bacteria</taxon>
        <taxon>Pseudomonadati</taxon>
        <taxon>Pseudomonadota</taxon>
        <taxon>Gammaproteobacteria</taxon>
        <taxon>Pseudomonadales</taxon>
        <taxon>Pseudomonadaceae</taxon>
        <taxon>Pseudomonas</taxon>
    </lineage>
</organism>
<evidence type="ECO:0000313" key="1">
    <source>
        <dbReference type="EMBL" id="KPU60767.1"/>
    </source>
</evidence>
<name>A0A0P8XU01_PSEFL</name>
<protein>
    <submittedName>
        <fullName evidence="1">Uncharacterized protein</fullName>
    </submittedName>
</protein>
<dbReference type="AlphaFoldDB" id="A0A0P8XU01"/>
<gene>
    <name evidence="1" type="ORF">AN403_4748</name>
</gene>
<proteinExistence type="predicted"/>
<evidence type="ECO:0000313" key="2">
    <source>
        <dbReference type="Proteomes" id="UP000050349"/>
    </source>
</evidence>
<dbReference type="Proteomes" id="UP000050349">
    <property type="component" value="Unassembled WGS sequence"/>
</dbReference>
<accession>A0A0P8XU01</accession>
<reference evidence="1 2" key="1">
    <citation type="submission" date="2015-09" db="EMBL/GenBank/DDBJ databases">
        <authorList>
            <person name="Jackson K.R."/>
            <person name="Lunt B.L."/>
            <person name="Fisher J.N.B."/>
            <person name="Gardner A.V."/>
            <person name="Bailey M.E."/>
            <person name="Deus L.M."/>
            <person name="Earl A.S."/>
            <person name="Gibby P.D."/>
            <person name="Hartmann K.A."/>
            <person name="Liu J.E."/>
            <person name="Manci A.M."/>
            <person name="Nielsen D.A."/>
            <person name="Solomon M.B."/>
            <person name="Breakwell D.P."/>
            <person name="Burnett S.H."/>
            <person name="Grose J.H."/>
        </authorList>
    </citation>
    <scope>NUCLEOTIDE SEQUENCE [LARGE SCALE GENOMIC DNA]</scope>
    <source>
        <strain evidence="1 2">S613</strain>
    </source>
</reference>
<dbReference type="EMBL" id="LJXB01000065">
    <property type="protein sequence ID" value="KPU60767.1"/>
    <property type="molecule type" value="Genomic_DNA"/>
</dbReference>
<dbReference type="PATRIC" id="fig|294.162.peg.1592"/>
<sequence>MAATAETDMYTKKTSPDTKPSQFAMVVNGDAGCLNARGVIAFFASKLAPTGIFSVLSDCRGQTPNRQGVVACPASLTTVHR</sequence>